<gene>
    <name evidence="4" type="ORF">Ctob_005761</name>
</gene>
<dbReference type="GO" id="GO:0005634">
    <property type="term" value="C:nucleus"/>
    <property type="evidence" value="ECO:0007669"/>
    <property type="project" value="TreeGrafter"/>
</dbReference>
<dbReference type="Pfam" id="PF02375">
    <property type="entry name" value="JmjN"/>
    <property type="match status" value="1"/>
</dbReference>
<sequence length="383" mass="42063">MAEPQESDRELRPRWRPVGLRGGEAFAAPIFHPTDDEFSNFAAYVTSIASQIGPSGIAKIVPPQSWQGPPQVPPPPTYRLAGAIAQHVVPSGNASGLYALMHETRPAMSFERFERESTAYASREQVRNEHTLDDLEDKFWAELAFARPALYGADLDGTRFAPDVKPWNLNNLPDLLRRGDGAISKPMNGINTPMLYFGAYRALFGLHVEDMDLLSINYLHYGAPKQWYGASSTCATMIELLAAQLMPDEHAKCAEFLRHKTTLIAPGVFAQNGVRCSTLRQYAGEFVITLPKAYHFGFNLGLNCAESTNFALPLWLPFGHAATRCCCAIGGDDVCVIDMRRFEMGWTPGACGEASDDESGEADWRSIGTKGAGRRVGRRMGGS</sequence>
<dbReference type="GO" id="GO:0000785">
    <property type="term" value="C:chromatin"/>
    <property type="evidence" value="ECO:0007669"/>
    <property type="project" value="TreeGrafter"/>
</dbReference>
<dbReference type="InterPro" id="IPR003347">
    <property type="entry name" value="JmjC_dom"/>
</dbReference>
<dbReference type="GO" id="GO:0032259">
    <property type="term" value="P:methylation"/>
    <property type="evidence" value="ECO:0007669"/>
    <property type="project" value="UniProtKB-KW"/>
</dbReference>
<protein>
    <submittedName>
        <fullName evidence="4">Lysine-specific demethylase 4d-like protein</fullName>
    </submittedName>
</protein>
<dbReference type="GO" id="GO:0008168">
    <property type="term" value="F:methyltransferase activity"/>
    <property type="evidence" value="ECO:0007669"/>
    <property type="project" value="UniProtKB-KW"/>
</dbReference>
<evidence type="ECO:0000259" key="3">
    <source>
        <dbReference type="PROSITE" id="PS51184"/>
    </source>
</evidence>
<dbReference type="SUPFAM" id="SSF51197">
    <property type="entry name" value="Clavaminate synthase-like"/>
    <property type="match status" value="1"/>
</dbReference>
<dbReference type="PANTHER" id="PTHR10694">
    <property type="entry name" value="LYSINE-SPECIFIC DEMETHYLASE"/>
    <property type="match status" value="1"/>
</dbReference>
<dbReference type="Gene3D" id="2.60.120.650">
    <property type="entry name" value="Cupin"/>
    <property type="match status" value="1"/>
</dbReference>
<dbReference type="Pfam" id="PF02373">
    <property type="entry name" value="JmjC"/>
    <property type="match status" value="1"/>
</dbReference>
<dbReference type="PANTHER" id="PTHR10694:SF7">
    <property type="entry name" value="[HISTONE H3]-TRIMETHYL-L-LYSINE(9) DEMETHYLASE"/>
    <property type="match status" value="1"/>
</dbReference>
<name>A0A0M0JJB4_9EUKA</name>
<dbReference type="GO" id="GO:0051864">
    <property type="term" value="F:histone H3K36 demethylase activity"/>
    <property type="evidence" value="ECO:0007669"/>
    <property type="project" value="TreeGrafter"/>
</dbReference>
<feature type="compositionally biased region" description="Basic residues" evidence="1">
    <location>
        <begin position="372"/>
        <end position="383"/>
    </location>
</feature>
<dbReference type="PROSITE" id="PS51183">
    <property type="entry name" value="JMJN"/>
    <property type="match status" value="1"/>
</dbReference>
<dbReference type="Proteomes" id="UP000037460">
    <property type="component" value="Unassembled WGS sequence"/>
</dbReference>
<keyword evidence="5" id="KW-1185">Reference proteome</keyword>
<evidence type="ECO:0000256" key="1">
    <source>
        <dbReference type="SAM" id="MobiDB-lite"/>
    </source>
</evidence>
<keyword evidence="4" id="KW-0489">Methyltransferase</keyword>
<evidence type="ECO:0000313" key="4">
    <source>
        <dbReference type="EMBL" id="KOO26669.1"/>
    </source>
</evidence>
<proteinExistence type="predicted"/>
<dbReference type="EMBL" id="JWZX01002820">
    <property type="protein sequence ID" value="KOO26669.1"/>
    <property type="molecule type" value="Genomic_DNA"/>
</dbReference>
<evidence type="ECO:0000313" key="5">
    <source>
        <dbReference type="Proteomes" id="UP000037460"/>
    </source>
</evidence>
<accession>A0A0M0JJB4</accession>
<keyword evidence="4" id="KW-0808">Transferase</keyword>
<feature type="domain" description="JmjN" evidence="2">
    <location>
        <begin position="28"/>
        <end position="69"/>
    </location>
</feature>
<dbReference type="GO" id="GO:0032454">
    <property type="term" value="F:histone H3K9 demethylase activity"/>
    <property type="evidence" value="ECO:0007669"/>
    <property type="project" value="TreeGrafter"/>
</dbReference>
<dbReference type="GO" id="GO:0010468">
    <property type="term" value="P:regulation of gene expression"/>
    <property type="evidence" value="ECO:0007669"/>
    <property type="project" value="TreeGrafter"/>
</dbReference>
<dbReference type="OrthoDB" id="9547406at2759"/>
<evidence type="ECO:0000259" key="2">
    <source>
        <dbReference type="PROSITE" id="PS51183"/>
    </source>
</evidence>
<dbReference type="InterPro" id="IPR003349">
    <property type="entry name" value="JmjN"/>
</dbReference>
<reference evidence="5" key="1">
    <citation type="journal article" date="2015" name="PLoS Genet.">
        <title>Genome Sequence and Transcriptome Analyses of Chrysochromulina tobin: Metabolic Tools for Enhanced Algal Fitness in the Prominent Order Prymnesiales (Haptophyceae).</title>
        <authorList>
            <person name="Hovde B.T."/>
            <person name="Deodato C.R."/>
            <person name="Hunsperger H.M."/>
            <person name="Ryken S.A."/>
            <person name="Yost W."/>
            <person name="Jha R.K."/>
            <person name="Patterson J."/>
            <person name="Monnat R.J. Jr."/>
            <person name="Barlow S.B."/>
            <person name="Starkenburg S.R."/>
            <person name="Cattolico R.A."/>
        </authorList>
    </citation>
    <scope>NUCLEOTIDE SEQUENCE</scope>
    <source>
        <strain evidence="5">CCMP291</strain>
    </source>
</reference>
<feature type="domain" description="JmjC" evidence="3">
    <location>
        <begin position="161"/>
        <end position="327"/>
    </location>
</feature>
<dbReference type="AlphaFoldDB" id="A0A0M0JJB4"/>
<dbReference type="SMART" id="SM00545">
    <property type="entry name" value="JmjN"/>
    <property type="match status" value="1"/>
</dbReference>
<dbReference type="PROSITE" id="PS51184">
    <property type="entry name" value="JMJC"/>
    <property type="match status" value="1"/>
</dbReference>
<feature type="region of interest" description="Disordered" evidence="1">
    <location>
        <begin position="353"/>
        <end position="383"/>
    </location>
</feature>
<dbReference type="SMART" id="SM00558">
    <property type="entry name" value="JmjC"/>
    <property type="match status" value="1"/>
</dbReference>
<feature type="non-terminal residue" evidence="4">
    <location>
        <position position="383"/>
    </location>
</feature>
<comment type="caution">
    <text evidence="4">The sequence shown here is derived from an EMBL/GenBank/DDBJ whole genome shotgun (WGS) entry which is preliminary data.</text>
</comment>
<organism evidence="4 5">
    <name type="scientific">Chrysochromulina tobinii</name>
    <dbReference type="NCBI Taxonomy" id="1460289"/>
    <lineage>
        <taxon>Eukaryota</taxon>
        <taxon>Haptista</taxon>
        <taxon>Haptophyta</taxon>
        <taxon>Prymnesiophyceae</taxon>
        <taxon>Prymnesiales</taxon>
        <taxon>Chrysochromulinaceae</taxon>
        <taxon>Chrysochromulina</taxon>
    </lineage>
</organism>